<comment type="subcellular location">
    <subcellularLocation>
        <location evidence="1">Cell outer membrane</location>
        <topology evidence="1">Multi-pass membrane protein</topology>
    </subcellularLocation>
</comment>
<comment type="similarity">
    <text evidence="2">Belongs to the OmpP1/FadL family.</text>
</comment>
<evidence type="ECO:0000256" key="8">
    <source>
        <dbReference type="SAM" id="SignalP"/>
    </source>
</evidence>
<dbReference type="Proteomes" id="UP000002572">
    <property type="component" value="Chromosome"/>
</dbReference>
<evidence type="ECO:0000313" key="9">
    <source>
        <dbReference type="EMBL" id="ADU66146.1"/>
    </source>
</evidence>
<keyword evidence="5 8" id="KW-0732">Signal</keyword>
<evidence type="ECO:0000256" key="2">
    <source>
        <dbReference type="ARBA" id="ARBA00008163"/>
    </source>
</evidence>
<dbReference type="AlphaFoldDB" id="E6W6B0"/>
<evidence type="ECO:0000256" key="1">
    <source>
        <dbReference type="ARBA" id="ARBA00004571"/>
    </source>
</evidence>
<protein>
    <submittedName>
        <fullName evidence="9">Membrane protein involved in aromatic hydrocarbon degradation</fullName>
    </submittedName>
</protein>
<evidence type="ECO:0000313" key="10">
    <source>
        <dbReference type="Proteomes" id="UP000002572"/>
    </source>
</evidence>
<dbReference type="PANTHER" id="PTHR35093:SF3">
    <property type="entry name" value="LONG-CHAIN FATTY ACID TRANSPORT PROTEIN"/>
    <property type="match status" value="1"/>
</dbReference>
<evidence type="ECO:0000256" key="4">
    <source>
        <dbReference type="ARBA" id="ARBA00022692"/>
    </source>
</evidence>
<reference evidence="9 10" key="1">
    <citation type="submission" date="2010-12" db="EMBL/GenBank/DDBJ databases">
        <title>Complete sequence of Desulfurispirillum indicum S5.</title>
        <authorList>
            <consortium name="US DOE Joint Genome Institute"/>
            <person name="Lucas S."/>
            <person name="Copeland A."/>
            <person name="Lapidus A."/>
            <person name="Cheng J.-F."/>
            <person name="Goodwin L."/>
            <person name="Pitluck S."/>
            <person name="Chertkov O."/>
            <person name="Held B."/>
            <person name="Detter J.C."/>
            <person name="Han C."/>
            <person name="Tapia R."/>
            <person name="Land M."/>
            <person name="Hauser L."/>
            <person name="Kyrpides N."/>
            <person name="Ivanova N."/>
            <person name="Mikhailova N."/>
            <person name="Haggblom M."/>
            <person name="Rauschenbach I."/>
            <person name="Bini E."/>
            <person name="Woyke T."/>
        </authorList>
    </citation>
    <scope>NUCLEOTIDE SEQUENCE [LARGE SCALE GENOMIC DNA]</scope>
    <source>
        <strain evidence="10">ATCC BAA-1389 / DSM 22839 / S5</strain>
    </source>
</reference>
<evidence type="ECO:0000256" key="5">
    <source>
        <dbReference type="ARBA" id="ARBA00022729"/>
    </source>
</evidence>
<dbReference type="STRING" id="653733.Selin_1411"/>
<keyword evidence="7" id="KW-0998">Cell outer membrane</keyword>
<evidence type="ECO:0000256" key="3">
    <source>
        <dbReference type="ARBA" id="ARBA00022452"/>
    </source>
</evidence>
<dbReference type="Gene3D" id="2.40.160.60">
    <property type="entry name" value="Outer membrane protein transport protein (OMPP1/FadL/TodX)"/>
    <property type="match status" value="1"/>
</dbReference>
<name>E6W6B0_DESIS</name>
<dbReference type="eggNOG" id="COG2067">
    <property type="taxonomic scope" value="Bacteria"/>
</dbReference>
<feature type="signal peptide" evidence="8">
    <location>
        <begin position="1"/>
        <end position="21"/>
    </location>
</feature>
<organism evidence="9 10">
    <name type="scientific">Desulfurispirillum indicum (strain ATCC BAA-1389 / DSM 22839 / S5)</name>
    <dbReference type="NCBI Taxonomy" id="653733"/>
    <lineage>
        <taxon>Bacteria</taxon>
        <taxon>Pseudomonadati</taxon>
        <taxon>Chrysiogenota</taxon>
        <taxon>Chrysiogenia</taxon>
        <taxon>Chrysiogenales</taxon>
        <taxon>Chrysiogenaceae</taxon>
        <taxon>Desulfurispirillum</taxon>
    </lineage>
</organism>
<keyword evidence="3" id="KW-1134">Transmembrane beta strand</keyword>
<dbReference type="HOGENOM" id="CLU_035981_0_1_0"/>
<dbReference type="EMBL" id="CP002432">
    <property type="protein sequence ID" value="ADU66146.1"/>
    <property type="molecule type" value="Genomic_DNA"/>
</dbReference>
<proteinExistence type="inferred from homology"/>
<evidence type="ECO:0000256" key="6">
    <source>
        <dbReference type="ARBA" id="ARBA00023136"/>
    </source>
</evidence>
<dbReference type="Pfam" id="PF03349">
    <property type="entry name" value="Toluene_X"/>
    <property type="match status" value="1"/>
</dbReference>
<dbReference type="GO" id="GO:0015483">
    <property type="term" value="F:long-chain fatty acid transporting porin activity"/>
    <property type="evidence" value="ECO:0007669"/>
    <property type="project" value="TreeGrafter"/>
</dbReference>
<keyword evidence="6" id="KW-0472">Membrane</keyword>
<sequence>MSGKRMAFAVSALLCSGITHAYGAGFGITTQGVSGLGNAYSGGAAIGADATTVYFNPAAMTLLKGKQVVGGMTLIVPDLKFKDDGSTTGGSTGGQPGQNTIVPNFYSVVELENGLYVGLGINAPFGNATDYKEDWYGRYYAIKSDFMTVNVNPSIAWRVNDQFSVGAGLSLQYLDAELSNAIDFGTIAYAQSGYNEALAPLVHNRDGKVVLEADDTGYGFNFGFLYEFNDQTRMGFAYRSTISYTASGSAKFTVPETISGNPALDGAIAASPNFANGSAKAKIKVPDSASLSVHHQVNPDWAVMADVTWMGWSSFDELRVQFSDGRDDSVTTFDWEDQMRYSVGTTYRLNPRTILRAGLALDEEAIPDAQARQPRVPGNDRTWISVGLGYQVNERMGIDVGYAHLMVKDAKIDQQQSVPENTLKGSLRGEYSNTINIVGVSLTYSF</sequence>
<dbReference type="FunCoup" id="E6W6B0">
    <property type="interactions" value="46"/>
</dbReference>
<keyword evidence="10" id="KW-1185">Reference proteome</keyword>
<dbReference type="InterPro" id="IPR005017">
    <property type="entry name" value="OMPP1/FadL/TodX"/>
</dbReference>
<dbReference type="OrthoDB" id="9922at2"/>
<evidence type="ECO:0000256" key="7">
    <source>
        <dbReference type="ARBA" id="ARBA00023237"/>
    </source>
</evidence>
<feature type="chain" id="PRO_5003211497" evidence="8">
    <location>
        <begin position="22"/>
        <end position="446"/>
    </location>
</feature>
<keyword evidence="4" id="KW-0812">Transmembrane</keyword>
<accession>E6W6B0</accession>
<dbReference type="InParanoid" id="E6W6B0"/>
<dbReference type="PANTHER" id="PTHR35093">
    <property type="entry name" value="OUTER MEMBRANE PROTEIN NMB0088-RELATED"/>
    <property type="match status" value="1"/>
</dbReference>
<gene>
    <name evidence="9" type="ordered locus">Selin_1411</name>
</gene>
<dbReference type="SUPFAM" id="SSF56935">
    <property type="entry name" value="Porins"/>
    <property type="match status" value="1"/>
</dbReference>
<dbReference type="GO" id="GO:0009279">
    <property type="term" value="C:cell outer membrane"/>
    <property type="evidence" value="ECO:0007669"/>
    <property type="project" value="UniProtKB-SubCell"/>
</dbReference>
<dbReference type="KEGG" id="din:Selin_1411"/>